<proteinExistence type="predicted"/>
<reference evidence="1 2" key="1">
    <citation type="submission" date="2017-03" db="EMBL/GenBank/DDBJ databases">
        <title>Genome analysis of strain PAMC 26577.</title>
        <authorList>
            <person name="Oh H.-M."/>
            <person name="Yang J.-A."/>
        </authorList>
    </citation>
    <scope>NUCLEOTIDE SEQUENCE [LARGE SCALE GENOMIC DNA]</scope>
    <source>
        <strain evidence="1 2">PAMC 26577</strain>
    </source>
</reference>
<gene>
    <name evidence="1" type="ORF">PAMC26577_37605</name>
</gene>
<accession>A0A242M5Y5</accession>
<evidence type="ECO:0000313" key="2">
    <source>
        <dbReference type="Proteomes" id="UP000195221"/>
    </source>
</evidence>
<protein>
    <submittedName>
        <fullName evidence="1">Uncharacterized protein</fullName>
    </submittedName>
</protein>
<dbReference type="AlphaFoldDB" id="A0A242M5Y5"/>
<comment type="caution">
    <text evidence="1">The sequence shown here is derived from an EMBL/GenBank/DDBJ whole genome shotgun (WGS) entry which is preliminary data.</text>
</comment>
<dbReference type="Proteomes" id="UP000195221">
    <property type="component" value="Unassembled WGS sequence"/>
</dbReference>
<organism evidence="1 2">
    <name type="scientific">Caballeronia sordidicola</name>
    <name type="common">Burkholderia sordidicola</name>
    <dbReference type="NCBI Taxonomy" id="196367"/>
    <lineage>
        <taxon>Bacteria</taxon>
        <taxon>Pseudomonadati</taxon>
        <taxon>Pseudomonadota</taxon>
        <taxon>Betaproteobacteria</taxon>
        <taxon>Burkholderiales</taxon>
        <taxon>Burkholderiaceae</taxon>
        <taxon>Caballeronia</taxon>
    </lineage>
</organism>
<name>A0A242M5Y5_CABSO</name>
<dbReference type="EMBL" id="NBTZ01000159">
    <property type="protein sequence ID" value="OTP66609.1"/>
    <property type="molecule type" value="Genomic_DNA"/>
</dbReference>
<sequence>MHARMVNLKAALSHHLFEIANAQDVNHVSPDTQQDHSNG</sequence>
<evidence type="ECO:0000313" key="1">
    <source>
        <dbReference type="EMBL" id="OTP66609.1"/>
    </source>
</evidence>